<evidence type="ECO:0000313" key="7">
    <source>
        <dbReference type="EMBL" id="SCU91410.1"/>
    </source>
</evidence>
<dbReference type="GO" id="GO:0005794">
    <property type="term" value="C:Golgi apparatus"/>
    <property type="evidence" value="ECO:0007669"/>
    <property type="project" value="TreeGrafter"/>
</dbReference>
<evidence type="ECO:0000256" key="2">
    <source>
        <dbReference type="ARBA" id="ARBA00022801"/>
    </source>
</evidence>
<dbReference type="PANTHER" id="PTHR11782">
    <property type="entry name" value="ADENOSINE/GUANOSINE DIPHOSPHATASE"/>
    <property type="match status" value="1"/>
</dbReference>
<evidence type="ECO:0000256" key="1">
    <source>
        <dbReference type="ARBA" id="ARBA00009283"/>
    </source>
</evidence>
<name>A0A1G4JLC7_9SACH</name>
<dbReference type="GO" id="GO:0045134">
    <property type="term" value="F:UDP phosphatase activity"/>
    <property type="evidence" value="ECO:0007669"/>
    <property type="project" value="TreeGrafter"/>
</dbReference>
<dbReference type="GO" id="GO:0004382">
    <property type="term" value="F:GDP phosphatase activity"/>
    <property type="evidence" value="ECO:0007669"/>
    <property type="project" value="TreeGrafter"/>
</dbReference>
<dbReference type="PROSITE" id="PS01238">
    <property type="entry name" value="GDA1_CD39_NTPASE"/>
    <property type="match status" value="1"/>
</dbReference>
<dbReference type="InterPro" id="IPR000407">
    <property type="entry name" value="GDA1_CD39_NTPase"/>
</dbReference>
<dbReference type="Gene3D" id="3.30.420.40">
    <property type="match status" value="1"/>
</dbReference>
<proteinExistence type="inferred from homology"/>
<organism evidence="7 8">
    <name type="scientific">Lachancea mirantina</name>
    <dbReference type="NCBI Taxonomy" id="1230905"/>
    <lineage>
        <taxon>Eukaryota</taxon>
        <taxon>Fungi</taxon>
        <taxon>Dikarya</taxon>
        <taxon>Ascomycota</taxon>
        <taxon>Saccharomycotina</taxon>
        <taxon>Saccharomycetes</taxon>
        <taxon>Saccharomycetales</taxon>
        <taxon>Saccharomycetaceae</taxon>
        <taxon>Lachancea</taxon>
    </lineage>
</organism>
<comment type="similarity">
    <text evidence="1 5">Belongs to the GDA1/CD39 NTPase family.</text>
</comment>
<dbReference type="GO" id="GO:0046036">
    <property type="term" value="P:CTP metabolic process"/>
    <property type="evidence" value="ECO:0007669"/>
    <property type="project" value="TreeGrafter"/>
</dbReference>
<gene>
    <name evidence="7" type="ORF">LAMI_0E05798G</name>
</gene>
<dbReference type="Proteomes" id="UP000191024">
    <property type="component" value="Chromosome E"/>
</dbReference>
<dbReference type="STRING" id="1230905.A0A1G4JLC7"/>
<sequence>MPSTSELDTSQYGVVIDAGSSGSRVYVYQWQDSHQVSLDADNSLAHSVPKILRGKDWTFKTSPGLSSFKKSPEKAYNKHIKPLLEFAGKVVPHDKIHSTPIFIQATAGMRLLPEKYRNKIMGNLCTDIKKDSDFRLLDCENQIQVIDGETEGLYGWLALNYMMGNFDNYSSIAESHFSSGFMDMGGASAQLAFQPSNQEEITKHDDDIATVSLKSINGEFQQWRVFVSTWLGFGANQARSRYLAQLINSLPENSNDDDGDDFQVRRFSDPCMLKGSTMEVKFKGKEFELTGSGNYEQCSKSIYPLLLKHMPCLGDPCLFNGVHAPTIDFYKDMFVGVSEYWYTANDVFKLGGEYNFYDYSKKVREFCETDWEEVEQNSADNLYNKISTKQLSESCFKANWIMNVLHEGFNMPRVGLEVESSEEMDSKPKTHSSNFRSLNDIEGEELSWTLGRILLYASSLVMKGTDGDRVGLKPSSNDMKNLGKLFVTGGISGSASDHISAKSGLGRVFGCLVVLLLLCFVMIKSSSRFWTRFRNLPRFSKFLDFNYSKLRQKGGVVSLSTDLERGNFERGRFGQDDDNDGVQVRSRSMINLRGNSANQGQFMFQESSDFTKNGSSSHSSKQKLRSALSLADFKNFINA</sequence>
<keyword evidence="4" id="KW-0547">Nucleotide-binding</keyword>
<reference evidence="7 8" key="1">
    <citation type="submission" date="2016-03" db="EMBL/GenBank/DDBJ databases">
        <authorList>
            <person name="Devillers H."/>
        </authorList>
    </citation>
    <scope>NUCLEOTIDE SEQUENCE [LARGE SCALE GENOMIC DNA]</scope>
    <source>
        <strain evidence="7">CBS 11717</strain>
    </source>
</reference>
<dbReference type="CDD" id="cd24039">
    <property type="entry name" value="ASKHA_NBD_YND1-like"/>
    <property type="match status" value="1"/>
</dbReference>
<feature type="transmembrane region" description="Helical" evidence="6">
    <location>
        <begin position="504"/>
        <end position="523"/>
    </location>
</feature>
<evidence type="ECO:0000256" key="6">
    <source>
        <dbReference type="SAM" id="Phobius"/>
    </source>
</evidence>
<dbReference type="Gene3D" id="3.30.420.150">
    <property type="entry name" value="Exopolyphosphatase. Domain 2"/>
    <property type="match status" value="1"/>
</dbReference>
<evidence type="ECO:0000313" key="8">
    <source>
        <dbReference type="Proteomes" id="UP000191024"/>
    </source>
</evidence>
<dbReference type="GO" id="GO:0006256">
    <property type="term" value="P:UDP catabolic process"/>
    <property type="evidence" value="ECO:0007669"/>
    <property type="project" value="TreeGrafter"/>
</dbReference>
<dbReference type="EMBL" id="LT598465">
    <property type="protein sequence ID" value="SCU91410.1"/>
    <property type="molecule type" value="Genomic_DNA"/>
</dbReference>
<keyword evidence="2 5" id="KW-0378">Hydrolase</keyword>
<dbReference type="GO" id="GO:0017111">
    <property type="term" value="F:ribonucleoside triphosphate phosphatase activity"/>
    <property type="evidence" value="ECO:0007669"/>
    <property type="project" value="TreeGrafter"/>
</dbReference>
<keyword evidence="8" id="KW-1185">Reference proteome</keyword>
<evidence type="ECO:0000256" key="4">
    <source>
        <dbReference type="PIRSR" id="PIRSR600407-2"/>
    </source>
</evidence>
<accession>A0A1G4JLC7</accession>
<dbReference type="PANTHER" id="PTHR11782:SF121">
    <property type="entry name" value="NUCLEOSIDE-DIPHOSPHATASE MIG-23"/>
    <property type="match status" value="1"/>
</dbReference>
<feature type="binding site" evidence="4">
    <location>
        <begin position="186"/>
        <end position="190"/>
    </location>
    <ligand>
        <name>ATP</name>
        <dbReference type="ChEBI" id="CHEBI:30616"/>
    </ligand>
</feature>
<dbReference type="AlphaFoldDB" id="A0A1G4JLC7"/>
<dbReference type="GO" id="GO:0005524">
    <property type="term" value="F:ATP binding"/>
    <property type="evidence" value="ECO:0007669"/>
    <property type="project" value="UniProtKB-KW"/>
</dbReference>
<keyword evidence="4" id="KW-0067">ATP-binding</keyword>
<dbReference type="OrthoDB" id="6372431at2759"/>
<dbReference type="Pfam" id="PF01150">
    <property type="entry name" value="GDA1_CD39"/>
    <property type="match status" value="1"/>
</dbReference>
<protein>
    <submittedName>
        <fullName evidence="7">LAMI_0E05798g1_1</fullName>
    </submittedName>
</protein>
<keyword evidence="6" id="KW-0472">Membrane</keyword>
<dbReference type="GO" id="GO:0016020">
    <property type="term" value="C:membrane"/>
    <property type="evidence" value="ECO:0007669"/>
    <property type="project" value="TreeGrafter"/>
</dbReference>
<keyword evidence="6" id="KW-0812">Transmembrane</keyword>
<keyword evidence="6" id="KW-1133">Transmembrane helix</keyword>
<feature type="active site" description="Proton acceptor" evidence="3">
    <location>
        <position position="151"/>
    </location>
</feature>
<evidence type="ECO:0000256" key="5">
    <source>
        <dbReference type="RuleBase" id="RU003833"/>
    </source>
</evidence>
<evidence type="ECO:0000256" key="3">
    <source>
        <dbReference type="PIRSR" id="PIRSR600407-1"/>
    </source>
</evidence>